<comment type="caution">
    <text evidence="15">The sequence shown here is derived from an EMBL/GenBank/DDBJ whole genome shotgun (WGS) entry which is preliminary data.</text>
</comment>
<evidence type="ECO:0000256" key="14">
    <source>
        <dbReference type="RuleBase" id="RU364047"/>
    </source>
</evidence>
<evidence type="ECO:0000256" key="2">
    <source>
        <dbReference type="ARBA" id="ARBA00004922"/>
    </source>
</evidence>
<feature type="transmembrane region" description="Helical" evidence="14">
    <location>
        <begin position="167"/>
        <end position="188"/>
    </location>
</feature>
<accession>A0A642UKB2</accession>
<name>A0A642UKB2_DIURU</name>
<dbReference type="UniPathway" id="UPA00378"/>
<comment type="similarity">
    <text evidence="13">Belongs to the glycosyltransferase ALG3 family.</text>
</comment>
<sequence length="471" mass="53264">MPPSPPAETQPEAQPELPEFTFANVRNDIISGVKALIYDPRCSRLVAPLVVVLTSLACKIIIAKVPYTEIDFSTYMQQIAKVNNGEIDYSEIYGDSGPIVYPAGFIAVYKAIAQLTDGGADIKSAQQIFSYVLIFTNLLAVLTYVVSYVPPWTIYLLLCSKRIFSIYVLRMFNDCFTTLAMVAVTLIYQQAAYQYNQSSLISFLLAAVGMDVYSMAVSIKMNALLYLPAVLLVTYFVVGQSTLKLLLISAIFPFIQLIMGWNYLVPLLNDKYAVHIRWNYINNAFDFKRKFLYKWTVNWRFIGEKWFNSDVFAKILLLLHVAVLLWFLLTRFLSPQLTGEPRVKLITQALKGGATPSAVNKYLDPVAGPRLVMLVFSVTNVVGVMASRSLHYQFLSWYLWQLPFLLWSTGWPMPVCIVVWVAHEYCWNVFPSTSMSSALLVTILGAILTGVWFNPRIWGPSEPISTEKKEE</sequence>
<evidence type="ECO:0000313" key="15">
    <source>
        <dbReference type="EMBL" id="KAA8899532.1"/>
    </source>
</evidence>
<evidence type="ECO:0000313" key="16">
    <source>
        <dbReference type="Proteomes" id="UP000449547"/>
    </source>
</evidence>
<keyword evidence="10 14" id="KW-0472">Membrane</keyword>
<evidence type="ECO:0000256" key="6">
    <source>
        <dbReference type="ARBA" id="ARBA00022679"/>
    </source>
</evidence>
<feature type="transmembrane region" description="Helical" evidence="14">
    <location>
        <begin position="371"/>
        <end position="391"/>
    </location>
</feature>
<dbReference type="Proteomes" id="UP000449547">
    <property type="component" value="Unassembled WGS sequence"/>
</dbReference>
<dbReference type="PANTHER" id="PTHR12646:SF0">
    <property type="entry name" value="DOL-P-MAN:MAN(5)GLCNAC(2)-PP-DOL ALPHA-1,3-MANNOSYLTRANSFERASE"/>
    <property type="match status" value="1"/>
</dbReference>
<dbReference type="GO" id="GO:0052925">
    <property type="term" value="F:dol-P-Man:Man(5)GlcNAc(2)-PP-Dol alpha-1,3-mannosyltransferase activity"/>
    <property type="evidence" value="ECO:0007669"/>
    <property type="project" value="UniProtKB-EC"/>
</dbReference>
<feature type="transmembrane region" description="Helical" evidence="14">
    <location>
        <begin position="223"/>
        <end position="238"/>
    </location>
</feature>
<dbReference type="InterPro" id="IPR007873">
    <property type="entry name" value="Glycosyltransferase_ALG3"/>
</dbReference>
<feature type="transmembrane region" description="Helical" evidence="14">
    <location>
        <begin position="397"/>
        <end position="422"/>
    </location>
</feature>
<keyword evidence="8 14" id="KW-0256">Endoplasmic reticulum</keyword>
<dbReference type="RefSeq" id="XP_034010933.1">
    <property type="nucleotide sequence ID" value="XM_034157045.1"/>
</dbReference>
<evidence type="ECO:0000256" key="11">
    <source>
        <dbReference type="ARBA" id="ARBA00044743"/>
    </source>
</evidence>
<proteinExistence type="inferred from homology"/>
<dbReference type="VEuPathDB" id="FungiDB:DIURU_004199"/>
<dbReference type="AlphaFoldDB" id="A0A642UKB2"/>
<keyword evidence="5 14" id="KW-0328">Glycosyltransferase</keyword>
<keyword evidence="9 14" id="KW-1133">Transmembrane helix</keyword>
<evidence type="ECO:0000256" key="9">
    <source>
        <dbReference type="ARBA" id="ARBA00022989"/>
    </source>
</evidence>
<dbReference type="EC" id="2.4.1.258" evidence="3 14"/>
<dbReference type="PANTHER" id="PTHR12646">
    <property type="entry name" value="NOT56 - RELATED"/>
    <property type="match status" value="1"/>
</dbReference>
<protein>
    <recommendedName>
        <fullName evidence="4 14">Dol-P-Man:Man(5)GlcNAc(2)-PP-Dol alpha-1,3-mannosyltransferase</fullName>
        <ecNumber evidence="3 14">2.4.1.258</ecNumber>
    </recommendedName>
    <alternativeName>
        <fullName evidence="14">Dol-P-Man-dependent alpha(1-3)-mannosyltransferase</fullName>
    </alternativeName>
</protein>
<dbReference type="GO" id="GO:0005789">
    <property type="term" value="C:endoplasmic reticulum membrane"/>
    <property type="evidence" value="ECO:0007669"/>
    <property type="project" value="UniProtKB-SubCell"/>
</dbReference>
<keyword evidence="7 14" id="KW-0812">Transmembrane</keyword>
<comment type="function">
    <text evidence="11 14">Dol-P-Man:Man(5)GlcNAc(2)-PP-Dol alpha-1,3-mannosyltransferase that operates in the biosynthetic pathway of dolichol-linked oligosaccharides, the glycan precursors employed in protein asparagine (N)-glycosylation. The assembly of dolichol-linked oligosaccharides begins on the cytosolic side of the endoplasmic reticulum membrane and finishes in its lumen. The sequential addition of sugars to dolichol pyrophosphate produces dolichol-linked oligosaccharides containing fourteen sugars, including two GlcNAcs, nine mannoses and three glucoses. Once assembled, the oligosaccharide is transferred from the lipid to nascent proteins by oligosaccharyltransferases. In the lumen of the endoplasmic reticulum, adds the first dolichyl beta-D-mannosyl phosphate derived mannose in an alpha-1,3 linkage to Man(5)GlcNAc(2)-PP-dolichol to produce Man(6)GlcNAc(2)-PP-dolichol.</text>
</comment>
<dbReference type="OrthoDB" id="20028at2759"/>
<feature type="transmembrane region" description="Helical" evidence="14">
    <location>
        <begin position="128"/>
        <end position="147"/>
    </location>
</feature>
<evidence type="ECO:0000256" key="10">
    <source>
        <dbReference type="ARBA" id="ARBA00023136"/>
    </source>
</evidence>
<evidence type="ECO:0000256" key="4">
    <source>
        <dbReference type="ARBA" id="ARBA00015561"/>
    </source>
</evidence>
<evidence type="ECO:0000256" key="13">
    <source>
        <dbReference type="ARBA" id="ARBA00093457"/>
    </source>
</evidence>
<feature type="transmembrane region" description="Helical" evidence="14">
    <location>
        <begin position="434"/>
        <end position="453"/>
    </location>
</feature>
<keyword evidence="16" id="KW-1185">Reference proteome</keyword>
<feature type="transmembrane region" description="Helical" evidence="14">
    <location>
        <begin position="311"/>
        <end position="329"/>
    </location>
</feature>
<evidence type="ECO:0000256" key="5">
    <source>
        <dbReference type="ARBA" id="ARBA00022676"/>
    </source>
</evidence>
<gene>
    <name evidence="15" type="ORF">DIURU_004199</name>
</gene>
<evidence type="ECO:0000256" key="7">
    <source>
        <dbReference type="ARBA" id="ARBA00022692"/>
    </source>
</evidence>
<organism evidence="15 16">
    <name type="scientific">Diutina rugosa</name>
    <name type="common">Yeast</name>
    <name type="synonym">Candida rugosa</name>
    <dbReference type="NCBI Taxonomy" id="5481"/>
    <lineage>
        <taxon>Eukaryota</taxon>
        <taxon>Fungi</taxon>
        <taxon>Dikarya</taxon>
        <taxon>Ascomycota</taxon>
        <taxon>Saccharomycotina</taxon>
        <taxon>Pichiomycetes</taxon>
        <taxon>Debaryomycetaceae</taxon>
        <taxon>Diutina</taxon>
    </lineage>
</organism>
<evidence type="ECO:0000256" key="3">
    <source>
        <dbReference type="ARBA" id="ARBA00011964"/>
    </source>
</evidence>
<comment type="catalytic activity">
    <reaction evidence="12 14">
        <text>an alpha-D-Man-(1-&gt;2)-alpha-D-Man-(1-&gt;2)-alpha-D-Man-(1-&gt;3)-[alpha-D-Man-(1-&gt;6)]-beta-D-Man-(1-&gt;4)-beta-D-GlcNAc-(1-&gt;4)-alpha-D-GlcNAc-diphospho-di-trans,poly-cis-dolichol + a di-trans,poly-cis-dolichyl beta-D-mannosyl phosphate = an alpha-D-Man-(1-&gt;2)-alpha-D-Man-(1-&gt;2)-alpha-D-Man-(1-&gt;3)-[alpha-D-Man-(1-&gt;3)-alpha-D-Man-(1-&gt;6)]-beta-D-Man-(1-&gt;4)-beta-D-GlcNAc-(1-&gt;4)-alpha-D-GlcNAc-diphospho-di-trans,poly-cis-dolichol + a di-trans,poly-cis-dolichyl phosphate + H(+)</text>
        <dbReference type="Rhea" id="RHEA:29527"/>
        <dbReference type="Rhea" id="RHEA-COMP:19498"/>
        <dbReference type="Rhea" id="RHEA-COMP:19501"/>
        <dbReference type="Rhea" id="RHEA-COMP:19516"/>
        <dbReference type="Rhea" id="RHEA-COMP:19517"/>
        <dbReference type="ChEBI" id="CHEBI:15378"/>
        <dbReference type="ChEBI" id="CHEBI:57683"/>
        <dbReference type="ChEBI" id="CHEBI:58211"/>
        <dbReference type="ChEBI" id="CHEBI:132515"/>
        <dbReference type="ChEBI" id="CHEBI:132516"/>
        <dbReference type="EC" id="2.4.1.258"/>
    </reaction>
    <physiologicalReaction direction="left-to-right" evidence="12 14">
        <dbReference type="Rhea" id="RHEA:29528"/>
    </physiologicalReaction>
</comment>
<reference evidence="15 16" key="1">
    <citation type="submission" date="2019-07" db="EMBL/GenBank/DDBJ databases">
        <title>Genome assembly of two rare yeast pathogens: Diutina rugosa and Trichomonascus ciferrii.</title>
        <authorList>
            <person name="Mixao V."/>
            <person name="Saus E."/>
            <person name="Hansen A."/>
            <person name="Lass-Flor C."/>
            <person name="Gabaldon T."/>
        </authorList>
    </citation>
    <scope>NUCLEOTIDE SEQUENCE [LARGE SCALE GENOMIC DNA]</scope>
    <source>
        <strain evidence="15 16">CBS 613</strain>
    </source>
</reference>
<dbReference type="EMBL" id="SWFT01000122">
    <property type="protein sequence ID" value="KAA8899532.1"/>
    <property type="molecule type" value="Genomic_DNA"/>
</dbReference>
<dbReference type="Pfam" id="PF05208">
    <property type="entry name" value="ALG3"/>
    <property type="match status" value="1"/>
</dbReference>
<feature type="transmembrane region" description="Helical" evidence="14">
    <location>
        <begin position="200"/>
        <end position="217"/>
    </location>
</feature>
<evidence type="ECO:0000256" key="12">
    <source>
        <dbReference type="ARBA" id="ARBA00049506"/>
    </source>
</evidence>
<comment type="pathway">
    <text evidence="2 14">Protein modification; protein glycosylation.</text>
</comment>
<dbReference type="GeneID" id="54782850"/>
<feature type="transmembrane region" description="Helical" evidence="14">
    <location>
        <begin position="45"/>
        <end position="67"/>
    </location>
</feature>
<dbReference type="OMA" id="DWETYMI"/>
<keyword evidence="6 14" id="KW-0808">Transferase</keyword>
<feature type="transmembrane region" description="Helical" evidence="14">
    <location>
        <begin position="245"/>
        <end position="264"/>
    </location>
</feature>
<evidence type="ECO:0000256" key="1">
    <source>
        <dbReference type="ARBA" id="ARBA00004477"/>
    </source>
</evidence>
<evidence type="ECO:0000256" key="8">
    <source>
        <dbReference type="ARBA" id="ARBA00022824"/>
    </source>
</evidence>
<comment type="subcellular location">
    <subcellularLocation>
        <location evidence="1 14">Endoplasmic reticulum membrane</location>
        <topology evidence="1 14">Multi-pass membrane protein</topology>
    </subcellularLocation>
</comment>